<dbReference type="EMBL" id="CVRI01000013">
    <property type="protein sequence ID" value="CRK89520.1"/>
    <property type="molecule type" value="Genomic_DNA"/>
</dbReference>
<evidence type="ECO:0000313" key="2">
    <source>
        <dbReference type="Proteomes" id="UP000183832"/>
    </source>
</evidence>
<dbReference type="Proteomes" id="UP000183832">
    <property type="component" value="Unassembled WGS sequence"/>
</dbReference>
<dbReference type="AlphaFoldDB" id="A0A1J1HN86"/>
<organism evidence="1 2">
    <name type="scientific">Clunio marinus</name>
    <dbReference type="NCBI Taxonomy" id="568069"/>
    <lineage>
        <taxon>Eukaryota</taxon>
        <taxon>Metazoa</taxon>
        <taxon>Ecdysozoa</taxon>
        <taxon>Arthropoda</taxon>
        <taxon>Hexapoda</taxon>
        <taxon>Insecta</taxon>
        <taxon>Pterygota</taxon>
        <taxon>Neoptera</taxon>
        <taxon>Endopterygota</taxon>
        <taxon>Diptera</taxon>
        <taxon>Nematocera</taxon>
        <taxon>Chironomoidea</taxon>
        <taxon>Chironomidae</taxon>
        <taxon>Clunio</taxon>
    </lineage>
</organism>
<sequence length="99" mass="11385">MSAILFLKIKHKSNLQIHISYIIQAINETELCEDTIPLAAKPKTLAFAAINLRLFKQEISQQNFEKRKKNISVIMSPLLLPIGRRVSENKSDNRIEKQI</sequence>
<keyword evidence="2" id="KW-1185">Reference proteome</keyword>
<evidence type="ECO:0000313" key="1">
    <source>
        <dbReference type="EMBL" id="CRK89520.1"/>
    </source>
</evidence>
<proteinExistence type="predicted"/>
<reference evidence="1 2" key="1">
    <citation type="submission" date="2015-04" db="EMBL/GenBank/DDBJ databases">
        <authorList>
            <person name="Syromyatnikov M.Y."/>
            <person name="Popov V.N."/>
        </authorList>
    </citation>
    <scope>NUCLEOTIDE SEQUENCE [LARGE SCALE GENOMIC DNA]</scope>
</reference>
<gene>
    <name evidence="1" type="ORF">CLUMA_CG003366</name>
</gene>
<protein>
    <submittedName>
        <fullName evidence="1">CLUMA_CG003366, isoform A</fullName>
    </submittedName>
</protein>
<name>A0A1J1HN86_9DIPT</name>
<accession>A0A1J1HN86</accession>